<evidence type="ECO:0000259" key="7">
    <source>
        <dbReference type="Pfam" id="PF12823"/>
    </source>
</evidence>
<dbReference type="EMBL" id="NXFY01000001">
    <property type="protein sequence ID" value="PHO19303.1"/>
    <property type="molecule type" value="Genomic_DNA"/>
</dbReference>
<reference evidence="8 11" key="2">
    <citation type="submission" date="2018-08" db="EMBL/GenBank/DDBJ databases">
        <title>Complete genome of the Arcobacter molluscorum type strain LMG 25693.</title>
        <authorList>
            <person name="Miller W.G."/>
            <person name="Yee E."/>
            <person name="Bono J.L."/>
        </authorList>
    </citation>
    <scope>NUCLEOTIDE SEQUENCE [LARGE SCALE GENOMIC DNA]</scope>
    <source>
        <strain evidence="8 11">CECT 7696</strain>
    </source>
</reference>
<evidence type="ECO:0000256" key="3">
    <source>
        <dbReference type="ARBA" id="ARBA00022692"/>
    </source>
</evidence>
<evidence type="ECO:0000313" key="11">
    <source>
        <dbReference type="Proteomes" id="UP000262712"/>
    </source>
</evidence>
<evidence type="ECO:0000256" key="2">
    <source>
        <dbReference type="ARBA" id="ARBA00022475"/>
    </source>
</evidence>
<dbReference type="GO" id="GO:0005886">
    <property type="term" value="C:plasma membrane"/>
    <property type="evidence" value="ECO:0007669"/>
    <property type="project" value="UniProtKB-SubCell"/>
</dbReference>
<protein>
    <submittedName>
        <fullName evidence="8">DUF3817 domain-containing membrane protein</fullName>
    </submittedName>
</protein>
<evidence type="ECO:0000256" key="6">
    <source>
        <dbReference type="SAM" id="Phobius"/>
    </source>
</evidence>
<keyword evidence="2" id="KW-1003">Cell membrane</keyword>
<dbReference type="PANTHER" id="PTHR40077:SF1">
    <property type="entry name" value="MEMBRANE PROTEIN"/>
    <property type="match status" value="1"/>
</dbReference>
<gene>
    <name evidence="8" type="ORF">AMOL_1089</name>
    <name evidence="9" type="ORF">CPU12_00560</name>
</gene>
<feature type="transmembrane region" description="Helical" evidence="6">
    <location>
        <begin position="35"/>
        <end position="55"/>
    </location>
</feature>
<dbReference type="RefSeq" id="WP_099341120.1">
    <property type="nucleotide sequence ID" value="NZ_CP032098.1"/>
</dbReference>
<feature type="transmembrane region" description="Helical" evidence="6">
    <location>
        <begin position="6"/>
        <end position="23"/>
    </location>
</feature>
<feature type="transmembrane region" description="Helical" evidence="6">
    <location>
        <begin position="67"/>
        <end position="84"/>
    </location>
</feature>
<reference evidence="9 10" key="1">
    <citation type="submission" date="2017-09" db="EMBL/GenBank/DDBJ databases">
        <title>Arcobacter canalis sp. nov., a new species isolated from a water canal contaminated with urban sewage.</title>
        <authorList>
            <person name="Perez-Cataluna A."/>
            <person name="Salas-Masso N."/>
            <person name="Figueras M.J."/>
        </authorList>
    </citation>
    <scope>NUCLEOTIDE SEQUENCE [LARGE SCALE GENOMIC DNA]</scope>
    <source>
        <strain evidence="9 10">F98-3</strain>
    </source>
</reference>
<name>A0A2G1DLB2_9BACT</name>
<feature type="domain" description="DUF3817" evidence="7">
    <location>
        <begin position="2"/>
        <end position="88"/>
    </location>
</feature>
<dbReference type="AlphaFoldDB" id="A0A2G1DLB2"/>
<dbReference type="PANTHER" id="PTHR40077">
    <property type="entry name" value="MEMBRANE PROTEIN-RELATED"/>
    <property type="match status" value="1"/>
</dbReference>
<comment type="subcellular location">
    <subcellularLocation>
        <location evidence="1">Cell membrane</location>
        <topology evidence="1">Multi-pass membrane protein</topology>
    </subcellularLocation>
</comment>
<evidence type="ECO:0000256" key="4">
    <source>
        <dbReference type="ARBA" id="ARBA00022989"/>
    </source>
</evidence>
<dbReference type="Pfam" id="PF12823">
    <property type="entry name" value="DUF3817"/>
    <property type="match status" value="1"/>
</dbReference>
<dbReference type="Proteomes" id="UP000221222">
    <property type="component" value="Unassembled WGS sequence"/>
</dbReference>
<evidence type="ECO:0000256" key="5">
    <source>
        <dbReference type="ARBA" id="ARBA00023136"/>
    </source>
</evidence>
<dbReference type="KEGG" id="amol:AMOL_1089"/>
<accession>A0A2G1DLB2</accession>
<proteinExistence type="predicted"/>
<dbReference type="NCBIfam" id="TIGR03954">
    <property type="entry name" value="integ_memb_HG"/>
    <property type="match status" value="1"/>
</dbReference>
<evidence type="ECO:0000313" key="9">
    <source>
        <dbReference type="EMBL" id="PHO19303.1"/>
    </source>
</evidence>
<keyword evidence="10" id="KW-1185">Reference proteome</keyword>
<sequence length="97" mass="11067">MLNIFRFISAIEGISYLLLLFIAMPIKYILGNPYVVKVVGMTHGVLFILFAIALFSALKKLNWDKGFAFQLFVLSLIPFGAFLIEKRVKLVEKKIKN</sequence>
<dbReference type="Proteomes" id="UP000262712">
    <property type="component" value="Chromosome"/>
</dbReference>
<keyword evidence="4 6" id="KW-1133">Transmembrane helix</keyword>
<evidence type="ECO:0000313" key="8">
    <source>
        <dbReference type="EMBL" id="AXX92073.1"/>
    </source>
</evidence>
<evidence type="ECO:0000256" key="1">
    <source>
        <dbReference type="ARBA" id="ARBA00004651"/>
    </source>
</evidence>
<evidence type="ECO:0000313" key="10">
    <source>
        <dbReference type="Proteomes" id="UP000221222"/>
    </source>
</evidence>
<organism evidence="9 10">
    <name type="scientific">Malaciobacter molluscorum LMG 25693</name>
    <dbReference type="NCBI Taxonomy" id="870501"/>
    <lineage>
        <taxon>Bacteria</taxon>
        <taxon>Pseudomonadati</taxon>
        <taxon>Campylobacterota</taxon>
        <taxon>Epsilonproteobacteria</taxon>
        <taxon>Campylobacterales</taxon>
        <taxon>Arcobacteraceae</taxon>
        <taxon>Malaciobacter</taxon>
    </lineage>
</organism>
<dbReference type="InterPro" id="IPR023845">
    <property type="entry name" value="DUF3817_TM"/>
</dbReference>
<keyword evidence="5 6" id="KW-0472">Membrane</keyword>
<dbReference type="EMBL" id="CP032098">
    <property type="protein sequence ID" value="AXX92073.1"/>
    <property type="molecule type" value="Genomic_DNA"/>
</dbReference>
<keyword evidence="3 6" id="KW-0812">Transmembrane</keyword>